<organism evidence="2 3">
    <name type="scientific">Candidatus Marimicrobium litorale</name>
    <dbReference type="NCBI Taxonomy" id="2518991"/>
    <lineage>
        <taxon>Bacteria</taxon>
        <taxon>Pseudomonadati</taxon>
        <taxon>Pseudomonadota</taxon>
        <taxon>Gammaproteobacteria</taxon>
        <taxon>Cellvibrionales</taxon>
        <taxon>Halieaceae</taxon>
        <taxon>Marimicrobium</taxon>
    </lineage>
</organism>
<gene>
    <name evidence="2" type="ORF">EYC82_10120</name>
</gene>
<dbReference type="Pfam" id="PF02557">
    <property type="entry name" value="VanY"/>
    <property type="match status" value="1"/>
</dbReference>
<keyword evidence="2" id="KW-0121">Carboxypeptidase</keyword>
<protein>
    <submittedName>
        <fullName evidence="2">D-alanyl-D-alanine carboxypeptidase family protein</fullName>
    </submittedName>
</protein>
<comment type="caution">
    <text evidence="2">The sequence shown here is derived from an EMBL/GenBank/DDBJ whole genome shotgun (WGS) entry which is preliminary data.</text>
</comment>
<dbReference type="CDD" id="cd14847">
    <property type="entry name" value="DD-carboxypeptidase_like"/>
    <property type="match status" value="1"/>
</dbReference>
<accession>A0ABT3T605</accession>
<keyword evidence="2" id="KW-0645">Protease</keyword>
<reference evidence="2" key="1">
    <citation type="submission" date="2019-02" db="EMBL/GenBank/DDBJ databases">
        <authorList>
            <person name="Li S.-H."/>
        </authorList>
    </citation>
    <scope>NUCLEOTIDE SEQUENCE</scope>
    <source>
        <strain evidence="2">IMCC11814</strain>
    </source>
</reference>
<name>A0ABT3T605_9GAMM</name>
<dbReference type="InterPro" id="IPR009045">
    <property type="entry name" value="Zn_M74/Hedgehog-like"/>
</dbReference>
<dbReference type="GO" id="GO:0004180">
    <property type="term" value="F:carboxypeptidase activity"/>
    <property type="evidence" value="ECO:0007669"/>
    <property type="project" value="UniProtKB-KW"/>
</dbReference>
<dbReference type="InterPro" id="IPR003709">
    <property type="entry name" value="VanY-like_core_dom"/>
</dbReference>
<sequence>MSVQPERAQLTGLDDSHLVNLPGGHRLQLPAADAFSALREDAAAAGFDLVIASSFRSFERQLAIWNGKARGERPVYDDNDEPVMLADMSPGDRLHAILRYSAIPGTSRHHWGTDLDVYDASAVPEGYRLQLSAAEVSAGGPFDALHCWLDQRMAAQTSHGFYRPYSEDRGGVAPERWHLSYAPLSREWERRMSAEVLVACWNANSDELQLRDEIEKTLPGILQRYVEVPGSWCGPRAKA</sequence>
<dbReference type="EMBL" id="SHNO01000001">
    <property type="protein sequence ID" value="MCX2977710.1"/>
    <property type="molecule type" value="Genomic_DNA"/>
</dbReference>
<dbReference type="Gene3D" id="3.30.1380.10">
    <property type="match status" value="1"/>
</dbReference>
<feature type="domain" description="D-alanyl-D-alanine carboxypeptidase-like core" evidence="1">
    <location>
        <begin position="25"/>
        <end position="183"/>
    </location>
</feature>
<dbReference type="PANTHER" id="PTHR34385">
    <property type="entry name" value="D-ALANYL-D-ALANINE CARBOXYPEPTIDASE"/>
    <property type="match status" value="1"/>
</dbReference>
<evidence type="ECO:0000259" key="1">
    <source>
        <dbReference type="Pfam" id="PF02557"/>
    </source>
</evidence>
<evidence type="ECO:0000313" key="3">
    <source>
        <dbReference type="Proteomes" id="UP001143304"/>
    </source>
</evidence>
<proteinExistence type="predicted"/>
<dbReference type="RefSeq" id="WP_279249418.1">
    <property type="nucleotide sequence ID" value="NZ_SHNO01000001.1"/>
</dbReference>
<dbReference type="InterPro" id="IPR052179">
    <property type="entry name" value="DD-CPase-like"/>
</dbReference>
<evidence type="ECO:0000313" key="2">
    <source>
        <dbReference type="EMBL" id="MCX2977710.1"/>
    </source>
</evidence>
<dbReference type="Proteomes" id="UP001143304">
    <property type="component" value="Unassembled WGS sequence"/>
</dbReference>
<keyword evidence="3" id="KW-1185">Reference proteome</keyword>
<keyword evidence="2" id="KW-0378">Hydrolase</keyword>
<dbReference type="PANTHER" id="PTHR34385:SF1">
    <property type="entry name" value="PEPTIDOGLYCAN L-ALANYL-D-GLUTAMATE ENDOPEPTIDASE CWLK"/>
    <property type="match status" value="1"/>
</dbReference>
<dbReference type="SUPFAM" id="SSF55166">
    <property type="entry name" value="Hedgehog/DD-peptidase"/>
    <property type="match status" value="1"/>
</dbReference>